<dbReference type="CDD" id="cd03225">
    <property type="entry name" value="ABC_cobalt_CbiO_domain1"/>
    <property type="match status" value="1"/>
</dbReference>
<evidence type="ECO:0000256" key="2">
    <source>
        <dbReference type="ARBA" id="ARBA00005417"/>
    </source>
</evidence>
<keyword evidence="6 10" id="KW-0067">ATP-binding</keyword>
<evidence type="ECO:0000256" key="8">
    <source>
        <dbReference type="ARBA" id="ARBA00023136"/>
    </source>
</evidence>
<sequence length="318" mass="36169">MFKSWSKRLKYVPTPLVGDEVLRAQGLKCVFDEKTPEEFWALNGIDFTFEKNKIYCIIGNSGSGKSTLVTHFNGLLTSKYGTLSIRDFKNNHDIVISPNTKKIKNFKRLRKIISMVFQFPEYQLFKDTIQKDIMFGPVALGVHKEEAAKLAKFYLNRMGLDSSYLDVSPFELSGGQKRRVAIAGILAIQSEIIIFDEPTAGLDPKGESEMVELILESKKENKTVIVITHQMEKVLEIADEVILLDKGKILTSGTPYQIFTNPEIMQTTSIALPHVVQVINDLSLRNPIFKKLYDYEPRTVKDLAKAINEVIKNYEKRN</sequence>
<accession>A0A0F6CL65</accession>
<evidence type="ECO:0000256" key="3">
    <source>
        <dbReference type="ARBA" id="ARBA00022448"/>
    </source>
</evidence>
<dbReference type="PROSITE" id="PS50893">
    <property type="entry name" value="ABC_TRANSPORTER_2"/>
    <property type="match status" value="1"/>
</dbReference>
<evidence type="ECO:0000256" key="1">
    <source>
        <dbReference type="ARBA" id="ARBA00004202"/>
    </source>
</evidence>
<gene>
    <name evidence="10" type="primary">cbiO</name>
    <name evidence="10" type="ORF">GCW_03275</name>
</gene>
<comment type="subcellular location">
    <subcellularLocation>
        <location evidence="1">Cell membrane</location>
        <topology evidence="1">Peripheral membrane protein</topology>
    </subcellularLocation>
</comment>
<dbReference type="FunFam" id="3.40.50.300:FF:000224">
    <property type="entry name" value="Energy-coupling factor transporter ATP-binding protein EcfA"/>
    <property type="match status" value="1"/>
</dbReference>
<evidence type="ECO:0000256" key="4">
    <source>
        <dbReference type="ARBA" id="ARBA00022475"/>
    </source>
</evidence>
<dbReference type="InterPro" id="IPR017871">
    <property type="entry name" value="ABC_transporter-like_CS"/>
</dbReference>
<dbReference type="InterPro" id="IPR003439">
    <property type="entry name" value="ABC_transporter-like_ATP-bd"/>
</dbReference>
<dbReference type="InterPro" id="IPR003593">
    <property type="entry name" value="AAA+_ATPase"/>
</dbReference>
<evidence type="ECO:0000256" key="6">
    <source>
        <dbReference type="ARBA" id="ARBA00022840"/>
    </source>
</evidence>
<dbReference type="GO" id="GO:0005524">
    <property type="term" value="F:ATP binding"/>
    <property type="evidence" value="ECO:0007669"/>
    <property type="project" value="UniProtKB-KW"/>
</dbReference>
<evidence type="ECO:0000256" key="5">
    <source>
        <dbReference type="ARBA" id="ARBA00022741"/>
    </source>
</evidence>
<dbReference type="InterPro" id="IPR050095">
    <property type="entry name" value="ECF_ABC_transporter_ATP-bd"/>
</dbReference>
<feature type="domain" description="ABC transporter" evidence="9">
    <location>
        <begin position="22"/>
        <end position="271"/>
    </location>
</feature>
<dbReference type="Proteomes" id="UP000018735">
    <property type="component" value="Chromosome"/>
</dbReference>
<dbReference type="NCBIfam" id="NF010153">
    <property type="entry name" value="PRK13631.1"/>
    <property type="match status" value="1"/>
</dbReference>
<dbReference type="HOGENOM" id="CLU_000604_1_22_14"/>
<keyword evidence="8" id="KW-0472">Membrane</keyword>
<dbReference type="InterPro" id="IPR015856">
    <property type="entry name" value="ABC_transpr_CbiO/EcfA_su"/>
</dbReference>
<dbReference type="Pfam" id="PF00005">
    <property type="entry name" value="ABC_tran"/>
    <property type="match status" value="1"/>
</dbReference>
<dbReference type="PANTHER" id="PTHR43553">
    <property type="entry name" value="HEAVY METAL TRANSPORTER"/>
    <property type="match status" value="1"/>
</dbReference>
<dbReference type="EMBL" id="CP006916">
    <property type="protein sequence ID" value="AHB99837.1"/>
    <property type="molecule type" value="Genomic_DNA"/>
</dbReference>
<dbReference type="KEGG" id="mgz:GCW_03275"/>
<proteinExistence type="inferred from homology"/>
<name>A0A0F6CL65_MYCGL</name>
<dbReference type="AlphaFoldDB" id="A0A0F6CL65"/>
<dbReference type="Gene3D" id="3.40.50.300">
    <property type="entry name" value="P-loop containing nucleotide triphosphate hydrolases"/>
    <property type="match status" value="1"/>
</dbReference>
<dbReference type="RefSeq" id="WP_011884856.1">
    <property type="nucleotide sequence ID" value="NC_023030.2"/>
</dbReference>
<comment type="similarity">
    <text evidence="2">Belongs to the ABC transporter superfamily.</text>
</comment>
<keyword evidence="3" id="KW-0813">Transport</keyword>
<keyword evidence="5" id="KW-0547">Nucleotide-binding</keyword>
<dbReference type="GO" id="GO:0043190">
    <property type="term" value="C:ATP-binding cassette (ABC) transporter complex"/>
    <property type="evidence" value="ECO:0007669"/>
    <property type="project" value="TreeGrafter"/>
</dbReference>
<dbReference type="eggNOG" id="COG1122">
    <property type="taxonomic scope" value="Bacteria"/>
</dbReference>
<dbReference type="InterPro" id="IPR027417">
    <property type="entry name" value="P-loop_NTPase"/>
</dbReference>
<reference evidence="10 11" key="1">
    <citation type="journal article" date="2011" name="PLoS ONE">
        <title>Core proteome of the minimal cell: comparative proteomics of three mollicute species.</title>
        <authorList>
            <person name="Fisunov G.Y."/>
            <person name="Alexeev D.G."/>
            <person name="Bazaleev N.A."/>
            <person name="Ladygina V.G."/>
            <person name="Galyamina M.A."/>
            <person name="Kondratov I.G."/>
            <person name="Zhukova N.A."/>
            <person name="Serebryakova M.V."/>
            <person name="Demina I.A."/>
            <person name="Govorun V.M."/>
        </authorList>
    </citation>
    <scope>NUCLEOTIDE SEQUENCE [LARGE SCALE GENOMIC DNA]</scope>
    <source>
        <strain evidence="10 11">S6</strain>
    </source>
</reference>
<dbReference type="SUPFAM" id="SSF52540">
    <property type="entry name" value="P-loop containing nucleoside triphosphate hydrolases"/>
    <property type="match status" value="1"/>
</dbReference>
<organism evidence="10 11">
    <name type="scientific">Mycoplasmoides gallisepticum S6</name>
    <dbReference type="NCBI Taxonomy" id="1006581"/>
    <lineage>
        <taxon>Bacteria</taxon>
        <taxon>Bacillati</taxon>
        <taxon>Mycoplasmatota</taxon>
        <taxon>Mycoplasmoidales</taxon>
        <taxon>Mycoplasmoidaceae</taxon>
        <taxon>Mycoplasmoides</taxon>
    </lineage>
</organism>
<evidence type="ECO:0000313" key="10">
    <source>
        <dbReference type="EMBL" id="AHB99837.1"/>
    </source>
</evidence>
<keyword evidence="4" id="KW-1003">Cell membrane</keyword>
<dbReference type="SMART" id="SM00382">
    <property type="entry name" value="AAA"/>
    <property type="match status" value="1"/>
</dbReference>
<evidence type="ECO:0000313" key="11">
    <source>
        <dbReference type="Proteomes" id="UP000018735"/>
    </source>
</evidence>
<protein>
    <submittedName>
        <fullName evidence="10">Cobalt ABC transporter ATP-binding protein</fullName>
    </submittedName>
</protein>
<evidence type="ECO:0000256" key="7">
    <source>
        <dbReference type="ARBA" id="ARBA00022967"/>
    </source>
</evidence>
<keyword evidence="7" id="KW-1278">Translocase</keyword>
<evidence type="ECO:0000259" key="9">
    <source>
        <dbReference type="PROSITE" id="PS50893"/>
    </source>
</evidence>
<dbReference type="PROSITE" id="PS00211">
    <property type="entry name" value="ABC_TRANSPORTER_1"/>
    <property type="match status" value="1"/>
</dbReference>
<dbReference type="GO" id="GO:0042626">
    <property type="term" value="F:ATPase-coupled transmembrane transporter activity"/>
    <property type="evidence" value="ECO:0007669"/>
    <property type="project" value="TreeGrafter"/>
</dbReference>
<dbReference type="GO" id="GO:0016887">
    <property type="term" value="F:ATP hydrolysis activity"/>
    <property type="evidence" value="ECO:0007669"/>
    <property type="project" value="InterPro"/>
</dbReference>
<dbReference type="PANTHER" id="PTHR43553:SF27">
    <property type="entry name" value="ENERGY-COUPLING FACTOR TRANSPORTER ATP-BINDING PROTEIN ECFA2"/>
    <property type="match status" value="1"/>
</dbReference>